<name>A0ABM9THE6_9GAMM</name>
<sequence length="285" mass="33101">MNKFKYNETIEHLEIDPLYLEEGLSYAYNNGYKNIRIFSLNINNSAITLDLSAFYNKSFISSLIISDDFKVNKITNTEALYSLDKLESLSCSQKIKLDFSFLDKLKKLYILYNKNLINLNKLVFVEDLFLRSFNEENCSIINKMKSVKKIRLLGSYTSLDGIEGMRRLESLSLIFSPKVVDALKINGLSNLVYLYIEKCKNLSDFSFLNGNDSIEEIFISELDSVSFVPEMNKIKSIKFWNLKDGDLNPILKSKTLKSVYFYPDKRNYNYKLDEITEFLSNKSSQ</sequence>
<evidence type="ECO:0000313" key="2">
    <source>
        <dbReference type="Proteomes" id="UP000047420"/>
    </source>
</evidence>
<dbReference type="InterPro" id="IPR032675">
    <property type="entry name" value="LRR_dom_sf"/>
</dbReference>
<gene>
    <name evidence="1" type="ORF">ERS008478_02919</name>
</gene>
<reference evidence="1 2" key="1">
    <citation type="submission" date="2015-03" db="EMBL/GenBank/DDBJ databases">
        <authorList>
            <consortium name="Pathogen Informatics"/>
            <person name="Murphy D."/>
        </authorList>
    </citation>
    <scope>NUCLEOTIDE SEQUENCE [LARGE SCALE GENOMIC DNA]</scope>
    <source>
        <strain evidence="1 2">WP-931201</strain>
    </source>
</reference>
<proteinExistence type="predicted"/>
<evidence type="ECO:0000313" key="1">
    <source>
        <dbReference type="EMBL" id="CRG51304.1"/>
    </source>
</evidence>
<dbReference type="Gene3D" id="3.80.10.10">
    <property type="entry name" value="Ribonuclease Inhibitor"/>
    <property type="match status" value="1"/>
</dbReference>
<organism evidence="1 2">
    <name type="scientific">Yersinia wautersii</name>
    <dbReference type="NCBI Taxonomy" id="1341643"/>
    <lineage>
        <taxon>Bacteria</taxon>
        <taxon>Pseudomonadati</taxon>
        <taxon>Pseudomonadota</taxon>
        <taxon>Gammaproteobacteria</taxon>
        <taxon>Enterobacterales</taxon>
        <taxon>Yersiniaceae</taxon>
        <taxon>Yersinia</taxon>
    </lineage>
</organism>
<dbReference type="SUPFAM" id="SSF52058">
    <property type="entry name" value="L domain-like"/>
    <property type="match status" value="1"/>
</dbReference>
<dbReference type="Proteomes" id="UP000047420">
    <property type="component" value="Unassembled WGS sequence"/>
</dbReference>
<accession>A0ABM9THE6</accession>
<protein>
    <submittedName>
        <fullName evidence="1">Uncharacterized protein</fullName>
    </submittedName>
</protein>
<dbReference type="EMBL" id="CVMG01000023">
    <property type="protein sequence ID" value="CRG51304.1"/>
    <property type="molecule type" value="Genomic_DNA"/>
</dbReference>
<comment type="caution">
    <text evidence="1">The sequence shown here is derived from an EMBL/GenBank/DDBJ whole genome shotgun (WGS) entry which is preliminary data.</text>
</comment>
<keyword evidence="2" id="KW-1185">Reference proteome</keyword>